<feature type="compositionally biased region" description="Low complexity" evidence="1">
    <location>
        <begin position="328"/>
        <end position="337"/>
    </location>
</feature>
<evidence type="ECO:0000313" key="3">
    <source>
        <dbReference type="Proteomes" id="UP000218811"/>
    </source>
</evidence>
<reference evidence="2 3" key="1">
    <citation type="journal article" date="2012" name="Science">
        <title>The Paleozoic origin of enzymatic lignin decomposition reconstructed from 31 fungal genomes.</title>
        <authorList>
            <person name="Floudas D."/>
            <person name="Binder M."/>
            <person name="Riley R."/>
            <person name="Barry K."/>
            <person name="Blanchette R.A."/>
            <person name="Henrissat B."/>
            <person name="Martinez A.T."/>
            <person name="Otillar R."/>
            <person name="Spatafora J.W."/>
            <person name="Yadav J.S."/>
            <person name="Aerts A."/>
            <person name="Benoit I."/>
            <person name="Boyd A."/>
            <person name="Carlson A."/>
            <person name="Copeland A."/>
            <person name="Coutinho P.M."/>
            <person name="de Vries R.P."/>
            <person name="Ferreira P."/>
            <person name="Findley K."/>
            <person name="Foster B."/>
            <person name="Gaskell J."/>
            <person name="Glotzer D."/>
            <person name="Gorecki P."/>
            <person name="Heitman J."/>
            <person name="Hesse C."/>
            <person name="Hori C."/>
            <person name="Igarashi K."/>
            <person name="Jurgens J.A."/>
            <person name="Kallen N."/>
            <person name="Kersten P."/>
            <person name="Kohler A."/>
            <person name="Kuees U."/>
            <person name="Kumar T.K.A."/>
            <person name="Kuo A."/>
            <person name="LaButti K."/>
            <person name="Larrondo L.F."/>
            <person name="Lindquist E."/>
            <person name="Ling A."/>
            <person name="Lombard V."/>
            <person name="Lucas S."/>
            <person name="Lundell T."/>
            <person name="Martin R."/>
            <person name="McLaughlin D.J."/>
            <person name="Morgenstern I."/>
            <person name="Morin E."/>
            <person name="Murat C."/>
            <person name="Nagy L.G."/>
            <person name="Nolan M."/>
            <person name="Ohm R.A."/>
            <person name="Patyshakuliyeva A."/>
            <person name="Rokas A."/>
            <person name="Ruiz-Duenas F.J."/>
            <person name="Sabat G."/>
            <person name="Salamov A."/>
            <person name="Samejima M."/>
            <person name="Schmutz J."/>
            <person name="Slot J.C."/>
            <person name="St John F."/>
            <person name="Stenlid J."/>
            <person name="Sun H."/>
            <person name="Sun S."/>
            <person name="Syed K."/>
            <person name="Tsang A."/>
            <person name="Wiebenga A."/>
            <person name="Young D."/>
            <person name="Pisabarro A."/>
            <person name="Eastwood D.C."/>
            <person name="Martin F."/>
            <person name="Cullen D."/>
            <person name="Grigoriev I.V."/>
            <person name="Hibbett D.S."/>
        </authorList>
    </citation>
    <scope>NUCLEOTIDE SEQUENCE [LARGE SCALE GENOMIC DNA]</scope>
    <source>
        <strain evidence="2 3">MD-104</strain>
    </source>
</reference>
<accession>A0A2H3J7Q3</accession>
<sequence>MRRHSACGANWRAPGTGVRERCAVARLPRLVLRIRGRSWCSRWQHRRRDTAAGWDAGRRARGRGVGRGDAAEGVSCRQRDTRIQAIDGRGSWPSRGRYRPHASDTRPRTLATVDHRLIAASVSHYRENRRRCGVALGGYVYGHVTLDGLCADDWLCAGNADTEQKVPWRPFCGDVARCGRRARGPAEACHLAPAGMEATRVFTGHNLCGTAPTHHIPCVPSALDGDSSSRASAPALPAVLGKARSGVDMPEKAADGEDLGRRSVAINVPRLVNNDRHDVESMRAIAPPPRLPPPHRLDHFPSPPRPADCCPSSPRPADSDVELDSDPVSDLSPSESNSDSDSDSEDDTKPVRRWPSFSPSVWVVPPRRTRPRRSAHVHDAPYVPPPPPLHPPPPVGQHHPPPRDHPYPPYLHPTQAGAPPPPRAASHAHLTAPDDIHHVDDTHDAHPHATQKHEVYEIIDDSDGEDTPMDPACAVHPAAAPCARPPQHLP</sequence>
<feature type="compositionally biased region" description="Pro residues" evidence="1">
    <location>
        <begin position="382"/>
        <end position="395"/>
    </location>
</feature>
<gene>
    <name evidence="2" type="ORF">WOLCODRAFT_160932</name>
</gene>
<dbReference type="EMBL" id="KB467942">
    <property type="protein sequence ID" value="PCH37655.1"/>
    <property type="molecule type" value="Genomic_DNA"/>
</dbReference>
<evidence type="ECO:0000313" key="2">
    <source>
        <dbReference type="EMBL" id="PCH37655.1"/>
    </source>
</evidence>
<organism evidence="2 3">
    <name type="scientific">Wolfiporia cocos (strain MD-104)</name>
    <name type="common">Brown rot fungus</name>
    <dbReference type="NCBI Taxonomy" id="742152"/>
    <lineage>
        <taxon>Eukaryota</taxon>
        <taxon>Fungi</taxon>
        <taxon>Dikarya</taxon>
        <taxon>Basidiomycota</taxon>
        <taxon>Agaricomycotina</taxon>
        <taxon>Agaricomycetes</taxon>
        <taxon>Polyporales</taxon>
        <taxon>Phaeolaceae</taxon>
        <taxon>Wolfiporia</taxon>
    </lineage>
</organism>
<proteinExistence type="predicted"/>
<name>A0A2H3J7Q3_WOLCO</name>
<evidence type="ECO:0000256" key="1">
    <source>
        <dbReference type="SAM" id="MobiDB-lite"/>
    </source>
</evidence>
<feature type="region of interest" description="Disordered" evidence="1">
    <location>
        <begin position="284"/>
        <end position="451"/>
    </location>
</feature>
<feature type="compositionally biased region" description="Low complexity" evidence="1">
    <location>
        <begin position="353"/>
        <end position="366"/>
    </location>
</feature>
<dbReference type="AlphaFoldDB" id="A0A2H3J7Q3"/>
<feature type="non-terminal residue" evidence="2">
    <location>
        <position position="490"/>
    </location>
</feature>
<keyword evidence="3" id="KW-1185">Reference proteome</keyword>
<dbReference type="Proteomes" id="UP000218811">
    <property type="component" value="Unassembled WGS sequence"/>
</dbReference>
<feature type="compositionally biased region" description="Basic and acidic residues" evidence="1">
    <location>
        <begin position="432"/>
        <end position="451"/>
    </location>
</feature>
<protein>
    <submittedName>
        <fullName evidence="2">Uncharacterized protein</fullName>
    </submittedName>
</protein>